<proteinExistence type="inferred from homology"/>
<gene>
    <name evidence="6" type="ORF">fugu_012149</name>
</gene>
<dbReference type="InterPro" id="IPR027410">
    <property type="entry name" value="TCP-1-like_intermed_sf"/>
</dbReference>
<keyword evidence="3 5" id="KW-0067">ATP-binding</keyword>
<dbReference type="GO" id="GO:0005524">
    <property type="term" value="F:ATP binding"/>
    <property type="evidence" value="ECO:0007669"/>
    <property type="project" value="UniProtKB-KW"/>
</dbReference>
<comment type="caution">
    <text evidence="6">The sequence shown here is derived from an EMBL/GenBank/DDBJ whole genome shotgun (WGS) entry which is preliminary data.</text>
</comment>
<dbReference type="InterPro" id="IPR017998">
    <property type="entry name" value="Chaperone_TCP-1"/>
</dbReference>
<organism evidence="6 7">
    <name type="scientific">Takifugu bimaculatus</name>
    <dbReference type="NCBI Taxonomy" id="433685"/>
    <lineage>
        <taxon>Eukaryota</taxon>
        <taxon>Metazoa</taxon>
        <taxon>Chordata</taxon>
        <taxon>Craniata</taxon>
        <taxon>Vertebrata</taxon>
        <taxon>Euteleostomi</taxon>
        <taxon>Actinopterygii</taxon>
        <taxon>Neopterygii</taxon>
        <taxon>Teleostei</taxon>
        <taxon>Neoteleostei</taxon>
        <taxon>Acanthomorphata</taxon>
        <taxon>Eupercaria</taxon>
        <taxon>Tetraodontiformes</taxon>
        <taxon>Tetradontoidea</taxon>
        <taxon>Tetraodontidae</taxon>
        <taxon>Takifugu</taxon>
    </lineage>
</organism>
<evidence type="ECO:0008006" key="8">
    <source>
        <dbReference type="Google" id="ProtNLM"/>
    </source>
</evidence>
<dbReference type="Gene3D" id="3.30.260.10">
    <property type="entry name" value="TCP-1-like chaperonin intermediate domain"/>
    <property type="match status" value="1"/>
</dbReference>
<dbReference type="Gene3D" id="3.50.7.10">
    <property type="entry name" value="GroEL"/>
    <property type="match status" value="1"/>
</dbReference>
<protein>
    <recommendedName>
        <fullName evidence="8">Bardet-Biedl syndrome 10 protein</fullName>
    </recommendedName>
</protein>
<dbReference type="PANTHER" id="PTHR14667">
    <property type="entry name" value="BARDET-BIEDL SYNDROME 10 PROTEIN"/>
    <property type="match status" value="1"/>
</dbReference>
<dbReference type="InterPro" id="IPR042619">
    <property type="entry name" value="BBS10"/>
</dbReference>
<evidence type="ECO:0000313" key="7">
    <source>
        <dbReference type="Proteomes" id="UP000516260"/>
    </source>
</evidence>
<dbReference type="SUPFAM" id="SSF48592">
    <property type="entry name" value="GroEL equatorial domain-like"/>
    <property type="match status" value="1"/>
</dbReference>
<keyword evidence="7" id="KW-1185">Reference proteome</keyword>
<comment type="similarity">
    <text evidence="1 5">Belongs to the TCP-1 chaperonin family.</text>
</comment>
<dbReference type="GO" id="GO:0140662">
    <property type="term" value="F:ATP-dependent protein folding chaperone"/>
    <property type="evidence" value="ECO:0007669"/>
    <property type="project" value="InterPro"/>
</dbReference>
<keyword evidence="4 5" id="KW-0143">Chaperone</keyword>
<dbReference type="GO" id="GO:0051131">
    <property type="term" value="P:chaperone-mediated protein complex assembly"/>
    <property type="evidence" value="ECO:0007669"/>
    <property type="project" value="InterPro"/>
</dbReference>
<dbReference type="InterPro" id="IPR027409">
    <property type="entry name" value="GroEL-like_apical_dom_sf"/>
</dbReference>
<dbReference type="InterPro" id="IPR027413">
    <property type="entry name" value="GROEL-like_equatorial_sf"/>
</dbReference>
<accession>A0A4Z2C9L7</accession>
<evidence type="ECO:0000256" key="3">
    <source>
        <dbReference type="ARBA" id="ARBA00022840"/>
    </source>
</evidence>
<dbReference type="PANTHER" id="PTHR14667:SF2">
    <property type="entry name" value="BARDET-BIEDL SYNDROME 10 PROTEIN"/>
    <property type="match status" value="1"/>
</dbReference>
<keyword evidence="2 5" id="KW-0547">Nucleotide-binding</keyword>
<dbReference type="Gene3D" id="1.10.560.10">
    <property type="entry name" value="GroEL-like equatorial domain"/>
    <property type="match status" value="2"/>
</dbReference>
<dbReference type="InterPro" id="IPR002423">
    <property type="entry name" value="Cpn60/GroEL/TCP-1"/>
</dbReference>
<dbReference type="AlphaFoldDB" id="A0A4Z2C9L7"/>
<dbReference type="Proteomes" id="UP000516260">
    <property type="component" value="Chromosome 12"/>
</dbReference>
<evidence type="ECO:0000256" key="2">
    <source>
        <dbReference type="ARBA" id="ARBA00022741"/>
    </source>
</evidence>
<dbReference type="PRINTS" id="PR00304">
    <property type="entry name" value="TCOMPLEXTCP1"/>
</dbReference>
<sequence length="616" mass="66950">MVPVENLHLDHVQQIVCVLESVILRSFGPDGGQVLFIRDTGQAMISRSGSRILSALRLEHPLARMVVDCVLKHSTATGDGSKTFVLLLTSLLRTIHASACKEPNVSHNYVSRYSAEAATGRHLAFKTLEFASEQLENLITAAVIPYGCSLLWEYTAPTAHLQTGAGSRHVQKLLASFFCSRLSRSQCDFATSLTCNLLSSCGFKGTQPSSLLQFLTDNFPTLHTRVSGFPFTCSRLVEGQVIHRDFASFCPPNASDLPVKAVIFTGGLEPEILTSGEVLELACGQTSIVDFKAWAERSLSCVFANLQRLGISLLLSAVKQSPAVLSLAAQANICIVECVSEDELTLFAQLSRTQPVSDCQIIGPSNVATLTFCRPIHLGPHRYVHLAFQDSEERVMVKLWNLVICGPGEGQTDQYASAILDAILMLLSAWQPLANTSAKATEKTLNDEGSACFPTHPLAVSEPGCVIPAGGTFEFLLTRALLQQRHKNSGDSDIGTSVVSQLLADALLTVPRQIYSCSQRHFLHTQDKILNFIKSHSHPFSLLSMDDLDCCGKASASLKVIEELGLESVSCKYQLLLAVVQCASRLLQVDTVLQTHAVLNTRSHRLTSISSEGEEQ</sequence>
<reference evidence="6 7" key="1">
    <citation type="submission" date="2019-04" db="EMBL/GenBank/DDBJ databases">
        <title>The sequence and de novo assembly of Takifugu bimaculatus genome using PacBio and Hi-C technologies.</title>
        <authorList>
            <person name="Xu P."/>
            <person name="Liu B."/>
            <person name="Zhou Z."/>
        </authorList>
    </citation>
    <scope>NUCLEOTIDE SEQUENCE [LARGE SCALE GENOMIC DNA]</scope>
    <source>
        <strain evidence="6">TB-2018</strain>
        <tissue evidence="6">Muscle</tissue>
    </source>
</reference>
<evidence type="ECO:0000256" key="5">
    <source>
        <dbReference type="RuleBase" id="RU004187"/>
    </source>
</evidence>
<evidence type="ECO:0000256" key="1">
    <source>
        <dbReference type="ARBA" id="ARBA00008020"/>
    </source>
</evidence>
<evidence type="ECO:0000256" key="4">
    <source>
        <dbReference type="ARBA" id="ARBA00023186"/>
    </source>
</evidence>
<dbReference type="Pfam" id="PF00118">
    <property type="entry name" value="Cpn60_TCP1"/>
    <property type="match status" value="1"/>
</dbReference>
<dbReference type="EMBL" id="SWLE01000004">
    <property type="protein sequence ID" value="TNN00903.1"/>
    <property type="molecule type" value="Genomic_DNA"/>
</dbReference>
<evidence type="ECO:0000313" key="6">
    <source>
        <dbReference type="EMBL" id="TNN00903.1"/>
    </source>
</evidence>
<name>A0A4Z2C9L7_9TELE</name>